<feature type="compositionally biased region" description="Basic and acidic residues" evidence="1">
    <location>
        <begin position="38"/>
        <end position="47"/>
    </location>
</feature>
<dbReference type="RefSeq" id="WP_163678156.1">
    <property type="nucleotide sequence ID" value="NZ_AP022582.1"/>
</dbReference>
<sequence length="390" mass="42165">MREPPNEVGPRDTTPEGPDTTSTPAPIKTSSRPQSNGDGRHEHDDDAARERQLREFLAALFGDTPGYLHIAVGRDPYLSDNGKYKHRDWKQTSYDYPAHADQAVNHMLRAAPGADVYVCTSVMRGRTRAKGAAVERTRIHADADHGHLNPDKVTAIGGWAISSGTPGNGHVYAETTEPLTVTEYDILSRALGDHLGCADSKISDNDVLRPPGTYSQKATLSGGEPTPVRWLVTPSGTRHDKHALAFQLGVTLPEPGQEPWRASTLVPGTNGHAGHPPAAGQPGEPFDLDSHWAVATALATVTTPPDRSADTYRVVAACADAGLTLEQTRWAVRTRADLAGRLDERNDDDVGTSWDKIRADRQARITIEPEWPTCRSTGGGWLRIAGQKLA</sequence>
<dbReference type="EMBL" id="AP022582">
    <property type="protein sequence ID" value="BBY01047.1"/>
    <property type="molecule type" value="Genomic_DNA"/>
</dbReference>
<feature type="compositionally biased region" description="Basic and acidic residues" evidence="1">
    <location>
        <begin position="1"/>
        <end position="14"/>
    </location>
</feature>
<name>A0A7I7NWK6_9MYCO</name>
<gene>
    <name evidence="2" type="ORF">MSEO_15460</name>
</gene>
<protein>
    <submittedName>
        <fullName evidence="2">Uncharacterized protein</fullName>
    </submittedName>
</protein>
<reference evidence="2 3" key="1">
    <citation type="journal article" date="2019" name="Emerg. Microbes Infect.">
        <title>Comprehensive subspecies identification of 175 nontuberculous mycobacteria species based on 7547 genomic profiles.</title>
        <authorList>
            <person name="Matsumoto Y."/>
            <person name="Kinjo T."/>
            <person name="Motooka D."/>
            <person name="Nabeya D."/>
            <person name="Jung N."/>
            <person name="Uechi K."/>
            <person name="Horii T."/>
            <person name="Iida T."/>
            <person name="Fujita J."/>
            <person name="Nakamura S."/>
        </authorList>
    </citation>
    <scope>NUCLEOTIDE SEQUENCE [LARGE SCALE GENOMIC DNA]</scope>
    <source>
        <strain evidence="2 3">JCM 16018</strain>
    </source>
</reference>
<dbReference type="KEGG" id="mseo:MSEO_15460"/>
<feature type="compositionally biased region" description="Polar residues" evidence="1">
    <location>
        <begin position="19"/>
        <end position="37"/>
    </location>
</feature>
<proteinExistence type="predicted"/>
<dbReference type="Proteomes" id="UP000466632">
    <property type="component" value="Chromosome"/>
</dbReference>
<evidence type="ECO:0000256" key="1">
    <source>
        <dbReference type="SAM" id="MobiDB-lite"/>
    </source>
</evidence>
<dbReference type="AlphaFoldDB" id="A0A7I7NWK6"/>
<evidence type="ECO:0000313" key="2">
    <source>
        <dbReference type="EMBL" id="BBY01047.1"/>
    </source>
</evidence>
<organism evidence="2 3">
    <name type="scientific">Mycobacterium seoulense</name>
    <dbReference type="NCBI Taxonomy" id="386911"/>
    <lineage>
        <taxon>Bacteria</taxon>
        <taxon>Bacillati</taxon>
        <taxon>Actinomycetota</taxon>
        <taxon>Actinomycetes</taxon>
        <taxon>Mycobacteriales</taxon>
        <taxon>Mycobacteriaceae</taxon>
        <taxon>Mycobacterium</taxon>
    </lineage>
</organism>
<accession>A0A7I7NWK6</accession>
<feature type="region of interest" description="Disordered" evidence="1">
    <location>
        <begin position="1"/>
        <end position="47"/>
    </location>
</feature>
<evidence type="ECO:0000313" key="3">
    <source>
        <dbReference type="Proteomes" id="UP000466632"/>
    </source>
</evidence>
<keyword evidence="3" id="KW-1185">Reference proteome</keyword>